<name>A0A1E1M6M7_RHYSE</name>
<dbReference type="AlphaFoldDB" id="A0A1E1M6M7"/>
<evidence type="ECO:0000313" key="1">
    <source>
        <dbReference type="EMBL" id="CZT44753.1"/>
    </source>
</evidence>
<sequence>MNKRAKSYFRQSDYVVFDTSDLPDLALECSAGDVESIKKLARSAVPEAFQHISHRSGARHSIVNFWDNLFRDRSIDVVIKLVEEKAADPWGIVGWKDAGDGRYTKAGEGWRGSLKKSRSDLAITTWGESDNQTASRCKRCLKDIGSVLSLCGWNESITNVSEWSLQEPEYSPELDYVDFGADIREGLAGSFGRSGYGDRVL</sequence>
<dbReference type="Proteomes" id="UP000177625">
    <property type="component" value="Unassembled WGS sequence"/>
</dbReference>
<accession>A0A1E1M6M7</accession>
<proteinExistence type="predicted"/>
<keyword evidence="2" id="KW-1185">Reference proteome</keyword>
<dbReference type="EMBL" id="FJVC01000185">
    <property type="protein sequence ID" value="CZT44753.1"/>
    <property type="molecule type" value="Genomic_DNA"/>
</dbReference>
<reference evidence="2" key="1">
    <citation type="submission" date="2016-03" db="EMBL/GenBank/DDBJ databases">
        <authorList>
            <person name="Guldener U."/>
        </authorList>
    </citation>
    <scope>NUCLEOTIDE SEQUENCE [LARGE SCALE GENOMIC DNA]</scope>
</reference>
<gene>
    <name evidence="1" type="ORF">RSE6_04972</name>
</gene>
<organism evidence="1 2">
    <name type="scientific">Rhynchosporium secalis</name>
    <name type="common">Barley scald fungus</name>
    <dbReference type="NCBI Taxonomy" id="38038"/>
    <lineage>
        <taxon>Eukaryota</taxon>
        <taxon>Fungi</taxon>
        <taxon>Dikarya</taxon>
        <taxon>Ascomycota</taxon>
        <taxon>Pezizomycotina</taxon>
        <taxon>Leotiomycetes</taxon>
        <taxon>Helotiales</taxon>
        <taxon>Ploettnerulaceae</taxon>
        <taxon>Rhynchosporium</taxon>
    </lineage>
</organism>
<evidence type="ECO:0000313" key="2">
    <source>
        <dbReference type="Proteomes" id="UP000177625"/>
    </source>
</evidence>
<protein>
    <submittedName>
        <fullName evidence="1">Uncharacterized protein</fullName>
    </submittedName>
</protein>